<dbReference type="PANTHER" id="PTHR33751:SF9">
    <property type="entry name" value="CYTOCHROME C4"/>
    <property type="match status" value="1"/>
</dbReference>
<feature type="binding site" description="covalent" evidence="8">
    <location>
        <position position="139"/>
    </location>
    <ligand>
        <name>heme c</name>
        <dbReference type="ChEBI" id="CHEBI:61717"/>
        <label>2</label>
    </ligand>
</feature>
<dbReference type="InterPro" id="IPR024167">
    <property type="entry name" value="Cytochrome_c4-like"/>
</dbReference>
<feature type="binding site" description="axial binding residue" evidence="9">
    <location>
        <position position="186"/>
    </location>
    <ligand>
        <name>heme c</name>
        <dbReference type="ChEBI" id="CHEBI:61717"/>
        <label>2</label>
    </ligand>
    <ligandPart>
        <name>Fe</name>
        <dbReference type="ChEBI" id="CHEBI:18248"/>
    </ligandPart>
</feature>
<dbReference type="Proteomes" id="UP000199527">
    <property type="component" value="Unassembled WGS sequence"/>
</dbReference>
<keyword evidence="13" id="KW-1185">Reference proteome</keyword>
<evidence type="ECO:0000313" key="12">
    <source>
        <dbReference type="EMBL" id="SDI33389.1"/>
    </source>
</evidence>
<sequence length="209" mass="21974">MKKLALTLSVLAVFSGTVQAQGDATKGQQVASTTCIACHGMDGNSLISLYPKVAGQHEGYLVKQLQELKQAAMTGGKEGRHDPIMSGMAMTLTEEQMADVAAFYASQTSTAGVTVDAKTASAGKQLYMAGDANRQITACAACHGPNGEGMNLAGYPSLAGQHPDYIKAQLEKFRSGVRHNDLNGMMSGVAKNLKDEDIALLSQYVSSLK</sequence>
<evidence type="ECO:0000256" key="7">
    <source>
        <dbReference type="ARBA" id="ARBA00023004"/>
    </source>
</evidence>
<proteinExistence type="predicted"/>
<evidence type="ECO:0000256" key="2">
    <source>
        <dbReference type="ARBA" id="ARBA00022448"/>
    </source>
</evidence>
<evidence type="ECO:0000256" key="6">
    <source>
        <dbReference type="ARBA" id="ARBA00022982"/>
    </source>
</evidence>
<dbReference type="InterPro" id="IPR009056">
    <property type="entry name" value="Cyt_c-like_dom"/>
</dbReference>
<evidence type="ECO:0000256" key="9">
    <source>
        <dbReference type="PIRSR" id="PIRSR000005-2"/>
    </source>
</evidence>
<dbReference type="PANTHER" id="PTHR33751">
    <property type="entry name" value="CBB3-TYPE CYTOCHROME C OXIDASE SUBUNIT FIXP"/>
    <property type="match status" value="1"/>
</dbReference>
<comment type="PTM">
    <text evidence="8">Binds 2 heme c groups covalently per subunit.</text>
</comment>
<keyword evidence="4 9" id="KW-0479">Metal-binding</keyword>
<dbReference type="InterPro" id="IPR036909">
    <property type="entry name" value="Cyt_c-like_dom_sf"/>
</dbReference>
<dbReference type="AlphaFoldDB" id="A0A1G8JQ15"/>
<dbReference type="GO" id="GO:0009055">
    <property type="term" value="F:electron transfer activity"/>
    <property type="evidence" value="ECO:0007669"/>
    <property type="project" value="InterPro"/>
</dbReference>
<name>A0A1G8JQ15_9GAMM</name>
<feature type="binding site" description="axial binding residue" evidence="9">
    <location>
        <position position="143"/>
    </location>
    <ligand>
        <name>heme c</name>
        <dbReference type="ChEBI" id="CHEBI:61717"/>
        <label>2</label>
    </ligand>
    <ligandPart>
        <name>Fe</name>
        <dbReference type="ChEBI" id="CHEBI:18248"/>
    </ligandPart>
</feature>
<dbReference type="GO" id="GO:0020037">
    <property type="term" value="F:heme binding"/>
    <property type="evidence" value="ECO:0007669"/>
    <property type="project" value="InterPro"/>
</dbReference>
<keyword evidence="5" id="KW-0574">Periplasm</keyword>
<evidence type="ECO:0000256" key="8">
    <source>
        <dbReference type="PIRSR" id="PIRSR000005-1"/>
    </source>
</evidence>
<feature type="signal peptide" evidence="10">
    <location>
        <begin position="1"/>
        <end position="20"/>
    </location>
</feature>
<evidence type="ECO:0000256" key="5">
    <source>
        <dbReference type="ARBA" id="ARBA00022764"/>
    </source>
</evidence>
<protein>
    <submittedName>
        <fullName evidence="12">Cytochrome c553</fullName>
    </submittedName>
</protein>
<evidence type="ECO:0000256" key="1">
    <source>
        <dbReference type="ARBA" id="ARBA00004418"/>
    </source>
</evidence>
<feature type="domain" description="Cytochrome c" evidence="11">
    <location>
        <begin position="22"/>
        <end position="108"/>
    </location>
</feature>
<gene>
    <name evidence="12" type="ORF">SAMN04488540_101123</name>
</gene>
<dbReference type="PIRSF" id="PIRSF000005">
    <property type="entry name" value="Cytochrome_c4"/>
    <property type="match status" value="1"/>
</dbReference>
<feature type="binding site" description="axial binding residue" evidence="9">
    <location>
        <position position="85"/>
    </location>
    <ligand>
        <name>heme c</name>
        <dbReference type="ChEBI" id="CHEBI:61717"/>
        <label>1</label>
    </ligand>
    <ligandPart>
        <name>Fe</name>
        <dbReference type="ChEBI" id="CHEBI:18248"/>
    </ligandPart>
</feature>
<keyword evidence="10" id="KW-0732">Signal</keyword>
<dbReference type="EMBL" id="FNEM01000001">
    <property type="protein sequence ID" value="SDI33389.1"/>
    <property type="molecule type" value="Genomic_DNA"/>
</dbReference>
<feature type="binding site" description="covalent" evidence="8">
    <location>
        <position position="38"/>
    </location>
    <ligand>
        <name>heme c</name>
        <dbReference type="ChEBI" id="CHEBI:61717"/>
        <label>1</label>
    </ligand>
</feature>
<keyword evidence="2" id="KW-0813">Transport</keyword>
<evidence type="ECO:0000256" key="4">
    <source>
        <dbReference type="ARBA" id="ARBA00022723"/>
    </source>
</evidence>
<feature type="chain" id="PRO_5011609270" evidence="10">
    <location>
        <begin position="21"/>
        <end position="209"/>
    </location>
</feature>
<comment type="subcellular location">
    <subcellularLocation>
        <location evidence="1">Periplasm</location>
    </subcellularLocation>
</comment>
<dbReference type="GO" id="GO:0042597">
    <property type="term" value="C:periplasmic space"/>
    <property type="evidence" value="ECO:0007669"/>
    <property type="project" value="UniProtKB-SubCell"/>
</dbReference>
<accession>A0A1G8JQ15</accession>
<reference evidence="13" key="1">
    <citation type="submission" date="2016-10" db="EMBL/GenBank/DDBJ databases">
        <authorList>
            <person name="Varghese N."/>
            <person name="Submissions S."/>
        </authorList>
    </citation>
    <scope>NUCLEOTIDE SEQUENCE [LARGE SCALE GENOMIC DNA]</scope>
    <source>
        <strain evidence="13">DSM 23317</strain>
    </source>
</reference>
<dbReference type="Gene3D" id="1.10.760.10">
    <property type="entry name" value="Cytochrome c-like domain"/>
    <property type="match status" value="2"/>
</dbReference>
<feature type="binding site" description="covalent" evidence="8">
    <location>
        <position position="35"/>
    </location>
    <ligand>
        <name>heme c</name>
        <dbReference type="ChEBI" id="CHEBI:61717"/>
        <label>1</label>
    </ligand>
</feature>
<feature type="binding site" description="covalent" evidence="8">
    <location>
        <position position="142"/>
    </location>
    <ligand>
        <name>heme c</name>
        <dbReference type="ChEBI" id="CHEBI:61717"/>
        <label>2</label>
    </ligand>
</feature>
<keyword evidence="6" id="KW-0249">Electron transport</keyword>
<organism evidence="12 13">
    <name type="scientific">Ferrimonas sediminum</name>
    <dbReference type="NCBI Taxonomy" id="718193"/>
    <lineage>
        <taxon>Bacteria</taxon>
        <taxon>Pseudomonadati</taxon>
        <taxon>Pseudomonadota</taxon>
        <taxon>Gammaproteobacteria</taxon>
        <taxon>Alteromonadales</taxon>
        <taxon>Ferrimonadaceae</taxon>
        <taxon>Ferrimonas</taxon>
    </lineage>
</organism>
<dbReference type="InterPro" id="IPR050597">
    <property type="entry name" value="Cytochrome_c_Oxidase_Subunit"/>
</dbReference>
<dbReference type="Pfam" id="PF00034">
    <property type="entry name" value="Cytochrom_C"/>
    <property type="match status" value="2"/>
</dbReference>
<keyword evidence="3 8" id="KW-0349">Heme</keyword>
<dbReference type="SUPFAM" id="SSF46626">
    <property type="entry name" value="Cytochrome c"/>
    <property type="match status" value="2"/>
</dbReference>
<evidence type="ECO:0000256" key="10">
    <source>
        <dbReference type="SAM" id="SignalP"/>
    </source>
</evidence>
<keyword evidence="7 9" id="KW-0408">Iron</keyword>
<feature type="domain" description="Cytochrome c" evidence="11">
    <location>
        <begin position="118"/>
        <end position="209"/>
    </location>
</feature>
<dbReference type="RefSeq" id="WP_090360190.1">
    <property type="nucleotide sequence ID" value="NZ_FNEM01000001.1"/>
</dbReference>
<dbReference type="OrthoDB" id="9773456at2"/>
<dbReference type="PROSITE" id="PS51007">
    <property type="entry name" value="CYTC"/>
    <property type="match status" value="2"/>
</dbReference>
<feature type="binding site" description="axial binding residue" evidence="9">
    <location>
        <position position="39"/>
    </location>
    <ligand>
        <name>heme c</name>
        <dbReference type="ChEBI" id="CHEBI:61717"/>
        <label>1</label>
    </ligand>
    <ligandPart>
        <name>Fe</name>
        <dbReference type="ChEBI" id="CHEBI:18248"/>
    </ligandPart>
</feature>
<evidence type="ECO:0000256" key="3">
    <source>
        <dbReference type="ARBA" id="ARBA00022617"/>
    </source>
</evidence>
<evidence type="ECO:0000313" key="13">
    <source>
        <dbReference type="Proteomes" id="UP000199527"/>
    </source>
</evidence>
<evidence type="ECO:0000259" key="11">
    <source>
        <dbReference type="PROSITE" id="PS51007"/>
    </source>
</evidence>
<dbReference type="GO" id="GO:0005506">
    <property type="term" value="F:iron ion binding"/>
    <property type="evidence" value="ECO:0007669"/>
    <property type="project" value="InterPro"/>
</dbReference>